<name>A0ABV0WET8_9TELE</name>
<protein>
    <submittedName>
        <fullName evidence="1">Uncharacterized protein</fullName>
    </submittedName>
</protein>
<accession>A0ABV0WET8</accession>
<dbReference type="Proteomes" id="UP001444071">
    <property type="component" value="Unassembled WGS sequence"/>
</dbReference>
<evidence type="ECO:0000313" key="2">
    <source>
        <dbReference type="Proteomes" id="UP001444071"/>
    </source>
</evidence>
<proteinExistence type="predicted"/>
<sequence>MSVIIMSVICFQQRMEHVGSGGCRCTEGALDDCNVYKENVLCLESGQPPLDVSNCCTLFLKRVDQTKYKEECIKEKNKWFPKTFKSSSCCVRRLTGHITGASAEGEAV</sequence>
<dbReference type="EMBL" id="JAHRIM010042267">
    <property type="protein sequence ID" value="MEQ2267477.1"/>
    <property type="molecule type" value="Genomic_DNA"/>
</dbReference>
<comment type="caution">
    <text evidence="1">The sequence shown here is derived from an EMBL/GenBank/DDBJ whole genome shotgun (WGS) entry which is preliminary data.</text>
</comment>
<evidence type="ECO:0000313" key="1">
    <source>
        <dbReference type="EMBL" id="MEQ2267477.1"/>
    </source>
</evidence>
<organism evidence="1 2">
    <name type="scientific">Xenotaenia resolanae</name>
    <dbReference type="NCBI Taxonomy" id="208358"/>
    <lineage>
        <taxon>Eukaryota</taxon>
        <taxon>Metazoa</taxon>
        <taxon>Chordata</taxon>
        <taxon>Craniata</taxon>
        <taxon>Vertebrata</taxon>
        <taxon>Euteleostomi</taxon>
        <taxon>Actinopterygii</taxon>
        <taxon>Neopterygii</taxon>
        <taxon>Teleostei</taxon>
        <taxon>Neoteleostei</taxon>
        <taxon>Acanthomorphata</taxon>
        <taxon>Ovalentaria</taxon>
        <taxon>Atherinomorphae</taxon>
        <taxon>Cyprinodontiformes</taxon>
        <taxon>Goodeidae</taxon>
        <taxon>Xenotaenia</taxon>
    </lineage>
</organism>
<gene>
    <name evidence="1" type="ORF">XENORESO_006608</name>
</gene>
<keyword evidence="2" id="KW-1185">Reference proteome</keyword>
<reference evidence="1 2" key="1">
    <citation type="submission" date="2021-06" db="EMBL/GenBank/DDBJ databases">
        <authorList>
            <person name="Palmer J.M."/>
        </authorList>
    </citation>
    <scope>NUCLEOTIDE SEQUENCE [LARGE SCALE GENOMIC DNA]</scope>
    <source>
        <strain evidence="1 2">XR_2019</strain>
        <tissue evidence="1">Muscle</tissue>
    </source>
</reference>